<feature type="transmembrane region" description="Helical" evidence="2">
    <location>
        <begin position="138"/>
        <end position="160"/>
    </location>
</feature>
<dbReference type="Proteomes" id="UP000308092">
    <property type="component" value="Unassembled WGS sequence"/>
</dbReference>
<dbReference type="STRING" id="1220188.A0A4V3UPP0"/>
<reference evidence="3 4" key="1">
    <citation type="submission" date="2019-03" db="EMBL/GenBank/DDBJ databases">
        <title>The genome sequence of a newly discovered highly antifungal drug resistant Aspergillus species, Aspergillus tanneri NIH 1004.</title>
        <authorList>
            <person name="Mounaud S."/>
            <person name="Singh I."/>
            <person name="Joardar V."/>
            <person name="Pakala S."/>
            <person name="Pakala S."/>
            <person name="Venepally P."/>
            <person name="Hoover J."/>
            <person name="Nierman W."/>
            <person name="Chung J."/>
            <person name="Losada L."/>
        </authorList>
    </citation>
    <scope>NUCLEOTIDE SEQUENCE [LARGE SCALE GENOMIC DNA]</scope>
    <source>
        <strain evidence="3 4">NIH1004</strain>
    </source>
</reference>
<keyword evidence="4" id="KW-1185">Reference proteome</keyword>
<evidence type="ECO:0000313" key="3">
    <source>
        <dbReference type="EMBL" id="THC95904.1"/>
    </source>
</evidence>
<evidence type="ECO:0000313" key="4">
    <source>
        <dbReference type="Proteomes" id="UP000308092"/>
    </source>
</evidence>
<name>A0A4V3UPP0_9EURO</name>
<dbReference type="VEuPathDB" id="FungiDB:EYZ11_004635"/>
<keyword evidence="2" id="KW-0472">Membrane</keyword>
<dbReference type="AlphaFoldDB" id="A0A4V3UPP0"/>
<feature type="region of interest" description="Disordered" evidence="1">
    <location>
        <begin position="230"/>
        <end position="252"/>
    </location>
</feature>
<proteinExistence type="predicted"/>
<evidence type="ECO:0000256" key="1">
    <source>
        <dbReference type="SAM" id="MobiDB-lite"/>
    </source>
</evidence>
<dbReference type="PANTHER" id="PTHR38694">
    <property type="entry name" value="CONSERVED EXPRESSED PROTEIN"/>
    <property type="match status" value="1"/>
</dbReference>
<sequence length="353" mass="39477">MIPGELEENDTNTANQEPEVIVQKVRSKSGNISYMPSSKSIVEDLTPGLSNEDLWMLIRRFNKQIYYVKATHETTQQDLDLNRAEDEQFPPEKLRMTLERFYTSVIVGFTNLSSHIVMVRSWKEPRRTSVFCASQVYFGSWFLDSIIPTLLITLITLILCPSIRPLVFPLAPIIAQVDSTEDNVNDQPRGSDRITGASEKYKGEAVEQEASNLVNSIANVAMESAAGKYGQSIKEGTTESPPDPEDTLDEAMSADAPDHGVLHDKAKKPMRKKVSAAADRSMRLISDITDVYERFAKYGSVLILNGWSLVLMTYGQCAISNTSFLCRQGASATYRTIALRIDRFAVYLEPCHC</sequence>
<gene>
    <name evidence="3" type="ORF">EYZ11_004635</name>
</gene>
<dbReference type="Pfam" id="PF11696">
    <property type="entry name" value="DUF3292"/>
    <property type="match status" value="1"/>
</dbReference>
<organism evidence="3 4">
    <name type="scientific">Aspergillus tanneri</name>
    <dbReference type="NCBI Taxonomy" id="1220188"/>
    <lineage>
        <taxon>Eukaryota</taxon>
        <taxon>Fungi</taxon>
        <taxon>Dikarya</taxon>
        <taxon>Ascomycota</taxon>
        <taxon>Pezizomycotina</taxon>
        <taxon>Eurotiomycetes</taxon>
        <taxon>Eurotiomycetidae</taxon>
        <taxon>Eurotiales</taxon>
        <taxon>Aspergillaceae</taxon>
        <taxon>Aspergillus</taxon>
        <taxon>Aspergillus subgen. Circumdati</taxon>
    </lineage>
</organism>
<evidence type="ECO:0000256" key="2">
    <source>
        <dbReference type="SAM" id="Phobius"/>
    </source>
</evidence>
<keyword evidence="2" id="KW-0812">Transmembrane</keyword>
<keyword evidence="2" id="KW-1133">Transmembrane helix</keyword>
<dbReference type="EMBL" id="SOSA01000137">
    <property type="protein sequence ID" value="THC95904.1"/>
    <property type="molecule type" value="Genomic_DNA"/>
</dbReference>
<accession>A0A4V3UPP0</accession>
<dbReference type="InterPro" id="IPR021709">
    <property type="entry name" value="DUF3292"/>
</dbReference>
<comment type="caution">
    <text evidence="3">The sequence shown here is derived from an EMBL/GenBank/DDBJ whole genome shotgun (WGS) entry which is preliminary data.</text>
</comment>
<protein>
    <submittedName>
        <fullName evidence="3">Uncharacterized protein</fullName>
    </submittedName>
</protein>
<dbReference type="PANTHER" id="PTHR38694:SF2">
    <property type="match status" value="1"/>
</dbReference>